<dbReference type="InterPro" id="IPR043502">
    <property type="entry name" value="DNA/RNA_pol_sf"/>
</dbReference>
<dbReference type="Pfam" id="PF00078">
    <property type="entry name" value="RVT_1"/>
    <property type="match status" value="1"/>
</dbReference>
<name>A0A1B6E1G1_9HEMI</name>
<feature type="domain" description="Reverse transcriptase" evidence="1">
    <location>
        <begin position="192"/>
        <end position="310"/>
    </location>
</feature>
<accession>A0A1B6E1G1</accession>
<evidence type="ECO:0000259" key="1">
    <source>
        <dbReference type="Pfam" id="PF00078"/>
    </source>
</evidence>
<organism evidence="2">
    <name type="scientific">Clastoptera arizonana</name>
    <name type="common">Arizona spittle bug</name>
    <dbReference type="NCBI Taxonomy" id="38151"/>
    <lineage>
        <taxon>Eukaryota</taxon>
        <taxon>Metazoa</taxon>
        <taxon>Ecdysozoa</taxon>
        <taxon>Arthropoda</taxon>
        <taxon>Hexapoda</taxon>
        <taxon>Insecta</taxon>
        <taxon>Pterygota</taxon>
        <taxon>Neoptera</taxon>
        <taxon>Paraneoptera</taxon>
        <taxon>Hemiptera</taxon>
        <taxon>Auchenorrhyncha</taxon>
        <taxon>Cercopoidea</taxon>
        <taxon>Clastopteridae</taxon>
        <taxon>Clastoptera</taxon>
    </lineage>
</organism>
<proteinExistence type="predicted"/>
<gene>
    <name evidence="2" type="ORF">g.6918</name>
</gene>
<evidence type="ECO:0000313" key="2">
    <source>
        <dbReference type="EMBL" id="JAS31741.1"/>
    </source>
</evidence>
<dbReference type="SUPFAM" id="SSF56672">
    <property type="entry name" value="DNA/RNA polymerases"/>
    <property type="match status" value="1"/>
</dbReference>
<dbReference type="GO" id="GO:0071897">
    <property type="term" value="P:DNA biosynthetic process"/>
    <property type="evidence" value="ECO:0007669"/>
    <property type="project" value="UniProtKB-ARBA"/>
</dbReference>
<dbReference type="Gene3D" id="3.10.10.10">
    <property type="entry name" value="HIV Type 1 Reverse Transcriptase, subunit A, domain 1"/>
    <property type="match status" value="1"/>
</dbReference>
<dbReference type="PANTHER" id="PTHR47331:SF1">
    <property type="entry name" value="GAG-LIKE PROTEIN"/>
    <property type="match status" value="1"/>
</dbReference>
<dbReference type="AlphaFoldDB" id="A0A1B6E1G1"/>
<reference evidence="2" key="1">
    <citation type="submission" date="2015-12" db="EMBL/GenBank/DDBJ databases">
        <title>De novo transcriptome assembly of four potential Pierce s Disease insect vectors from Arizona vineyards.</title>
        <authorList>
            <person name="Tassone E.E."/>
        </authorList>
    </citation>
    <scope>NUCLEOTIDE SEQUENCE</scope>
</reference>
<dbReference type="Gene3D" id="3.30.70.270">
    <property type="match status" value="1"/>
</dbReference>
<protein>
    <recommendedName>
        <fullName evidence="1">Reverse transcriptase domain-containing protein</fullName>
    </recommendedName>
</protein>
<dbReference type="InterPro" id="IPR043128">
    <property type="entry name" value="Rev_trsase/Diguanyl_cyclase"/>
</dbReference>
<dbReference type="EMBL" id="GEDC01005557">
    <property type="protein sequence ID" value="JAS31741.1"/>
    <property type="molecule type" value="Transcribed_RNA"/>
</dbReference>
<dbReference type="InterPro" id="IPR000477">
    <property type="entry name" value="RT_dom"/>
</dbReference>
<dbReference type="PANTHER" id="PTHR47331">
    <property type="entry name" value="PHD-TYPE DOMAIN-CONTAINING PROTEIN"/>
    <property type="match status" value="1"/>
</dbReference>
<sequence length="321" mass="37117">MGQAPCDNSNFISNSLSFSLLTTADTDLHKTLQKFWQQEEPPLYSNKSEKVELCERHFMETHYRELDGRYVVKLPFRRDHPPLGASKEIANRRFHALEHKFLTQPHFRDLYCQFMSNYLAEGHMEKVSSVDTSQPHYFIPHHGVLKDNSSTTKLRTVFDASAKTSTGISLNDILLTGRKLQLNVCDIIIQFRMHNIVFTCDIRQMYRQIKLSPEDQTHQLILWRDNSTQKINVYKLSTVTYGISSSPYLAIRTLAQLAQDEGAAFPEAAKILTSQAYVDDIITGSTDEESALQLQEQLIAFLKRGGFELRKWLLNFFKRYQ</sequence>